<reference evidence="6" key="2">
    <citation type="submission" date="2021-04" db="EMBL/GenBank/DDBJ databases">
        <authorList>
            <person name="Gilroy R."/>
        </authorList>
    </citation>
    <scope>NUCLEOTIDE SEQUENCE</scope>
    <source>
        <strain evidence="6">26628</strain>
    </source>
</reference>
<dbReference type="InterPro" id="IPR050319">
    <property type="entry name" value="ABC_transp_ATP-bind"/>
</dbReference>
<dbReference type="GO" id="GO:0015833">
    <property type="term" value="P:peptide transport"/>
    <property type="evidence" value="ECO:0007669"/>
    <property type="project" value="InterPro"/>
</dbReference>
<dbReference type="AlphaFoldDB" id="A0A9D2AQS9"/>
<evidence type="ECO:0000256" key="3">
    <source>
        <dbReference type="ARBA" id="ARBA00022741"/>
    </source>
</evidence>
<dbReference type="GO" id="GO:0055085">
    <property type="term" value="P:transmembrane transport"/>
    <property type="evidence" value="ECO:0007669"/>
    <property type="project" value="UniProtKB-ARBA"/>
</dbReference>
<dbReference type="InterPro" id="IPR017871">
    <property type="entry name" value="ABC_transporter-like_CS"/>
</dbReference>
<dbReference type="GO" id="GO:0016887">
    <property type="term" value="F:ATP hydrolysis activity"/>
    <property type="evidence" value="ECO:0007669"/>
    <property type="project" value="InterPro"/>
</dbReference>
<comment type="caution">
    <text evidence="6">The sequence shown here is derived from an EMBL/GenBank/DDBJ whole genome shotgun (WGS) entry which is preliminary data.</text>
</comment>
<dbReference type="CDD" id="cd03257">
    <property type="entry name" value="ABC_NikE_OppD_transporters"/>
    <property type="match status" value="1"/>
</dbReference>
<dbReference type="Proteomes" id="UP000824249">
    <property type="component" value="Unassembled WGS sequence"/>
</dbReference>
<dbReference type="PANTHER" id="PTHR43776:SF1">
    <property type="entry name" value="OLIGOPEPTIDE ABC TRANSPORTER, ATP-BINDING PROTEIN"/>
    <property type="match status" value="1"/>
</dbReference>
<gene>
    <name evidence="6" type="ORF">H9737_02165</name>
</gene>
<keyword evidence="4 6" id="KW-0067">ATP-binding</keyword>
<proteinExistence type="inferred from homology"/>
<sequence>MTSNEREPLLKMEHVSVAFPVKKDFPFQKKRFVKAVTDVSLEIYPGETFGVVGESGCGKSTLANCTLGMQRVDAGKIFFDGQELTAMNERRLKEARRSMQVIFQDPFSSLNPRFSVFDLISEPLRIKGGYTYAEMRRTVGEMLREVGLSEGDMDRFPSDFSGGQKQRIGIARALILKPKYLVCDEPVSALDVSVHAQILNLLMDLQEKYHITYLFISHNLAVVKRVSSRAVVMYLGKVMEYGDVQKIFHHPSHPYTRALMDSVFDVDIHGCPRERKRLKGEVPSPINPPAGCRFCGRCPEEQPRCSRGEPPLVQIEEDHYAACFLHADKAE</sequence>
<evidence type="ECO:0000313" key="7">
    <source>
        <dbReference type="Proteomes" id="UP000824249"/>
    </source>
</evidence>
<comment type="similarity">
    <text evidence="1">Belongs to the ABC transporter superfamily.</text>
</comment>
<dbReference type="PROSITE" id="PS50893">
    <property type="entry name" value="ABC_TRANSPORTER_2"/>
    <property type="match status" value="1"/>
</dbReference>
<keyword evidence="3" id="KW-0547">Nucleotide-binding</keyword>
<evidence type="ECO:0000256" key="1">
    <source>
        <dbReference type="ARBA" id="ARBA00005417"/>
    </source>
</evidence>
<dbReference type="InterPro" id="IPR013563">
    <property type="entry name" value="Oligopep_ABC_C"/>
</dbReference>
<evidence type="ECO:0000259" key="5">
    <source>
        <dbReference type="PROSITE" id="PS50893"/>
    </source>
</evidence>
<dbReference type="Pfam" id="PF00005">
    <property type="entry name" value="ABC_tran"/>
    <property type="match status" value="1"/>
</dbReference>
<dbReference type="InterPro" id="IPR003593">
    <property type="entry name" value="AAA+_ATPase"/>
</dbReference>
<evidence type="ECO:0000313" key="6">
    <source>
        <dbReference type="EMBL" id="HIX46478.1"/>
    </source>
</evidence>
<protein>
    <submittedName>
        <fullName evidence="6">ATP-binding cassette domain-containing protein</fullName>
    </submittedName>
</protein>
<dbReference type="InterPro" id="IPR027417">
    <property type="entry name" value="P-loop_NTPase"/>
</dbReference>
<dbReference type="SMART" id="SM00382">
    <property type="entry name" value="AAA"/>
    <property type="match status" value="1"/>
</dbReference>
<evidence type="ECO:0000256" key="4">
    <source>
        <dbReference type="ARBA" id="ARBA00022840"/>
    </source>
</evidence>
<accession>A0A9D2AQS9</accession>
<dbReference type="Gene3D" id="3.40.50.300">
    <property type="entry name" value="P-loop containing nucleotide triphosphate hydrolases"/>
    <property type="match status" value="1"/>
</dbReference>
<dbReference type="SUPFAM" id="SSF52540">
    <property type="entry name" value="P-loop containing nucleoside triphosphate hydrolases"/>
    <property type="match status" value="1"/>
</dbReference>
<feature type="domain" description="ABC transporter" evidence="5">
    <location>
        <begin position="10"/>
        <end position="260"/>
    </location>
</feature>
<keyword evidence="2" id="KW-0813">Transport</keyword>
<dbReference type="Pfam" id="PF08352">
    <property type="entry name" value="oligo_HPY"/>
    <property type="match status" value="1"/>
</dbReference>
<evidence type="ECO:0000256" key="2">
    <source>
        <dbReference type="ARBA" id="ARBA00022448"/>
    </source>
</evidence>
<dbReference type="EMBL" id="DXFD01000038">
    <property type="protein sequence ID" value="HIX46478.1"/>
    <property type="molecule type" value="Genomic_DNA"/>
</dbReference>
<reference evidence="6" key="1">
    <citation type="journal article" date="2021" name="PeerJ">
        <title>Extensive microbial diversity within the chicken gut microbiome revealed by metagenomics and culture.</title>
        <authorList>
            <person name="Gilroy R."/>
            <person name="Ravi A."/>
            <person name="Getino M."/>
            <person name="Pursley I."/>
            <person name="Horton D.L."/>
            <person name="Alikhan N.F."/>
            <person name="Baker D."/>
            <person name="Gharbi K."/>
            <person name="Hall N."/>
            <person name="Watson M."/>
            <person name="Adriaenssens E.M."/>
            <person name="Foster-Nyarko E."/>
            <person name="Jarju S."/>
            <person name="Secka A."/>
            <person name="Antonio M."/>
            <person name="Oren A."/>
            <person name="Chaudhuri R.R."/>
            <person name="La Ragione R."/>
            <person name="Hildebrand F."/>
            <person name="Pallen M.J."/>
        </authorList>
    </citation>
    <scope>NUCLEOTIDE SEQUENCE</scope>
    <source>
        <strain evidence="6">26628</strain>
    </source>
</reference>
<dbReference type="PROSITE" id="PS00211">
    <property type="entry name" value="ABC_TRANSPORTER_1"/>
    <property type="match status" value="1"/>
</dbReference>
<dbReference type="FunFam" id="3.40.50.300:FF:000016">
    <property type="entry name" value="Oligopeptide ABC transporter ATP-binding component"/>
    <property type="match status" value="1"/>
</dbReference>
<name>A0A9D2AQS9_9FIRM</name>
<dbReference type="InterPro" id="IPR003439">
    <property type="entry name" value="ABC_transporter-like_ATP-bd"/>
</dbReference>
<dbReference type="PANTHER" id="PTHR43776">
    <property type="entry name" value="TRANSPORT ATP-BINDING PROTEIN"/>
    <property type="match status" value="1"/>
</dbReference>
<dbReference type="GO" id="GO:0005524">
    <property type="term" value="F:ATP binding"/>
    <property type="evidence" value="ECO:0007669"/>
    <property type="project" value="UniProtKB-KW"/>
</dbReference>
<dbReference type="NCBIfam" id="TIGR01727">
    <property type="entry name" value="oligo_HPY"/>
    <property type="match status" value="1"/>
</dbReference>
<organism evidence="6 7">
    <name type="scientific">Candidatus Borkfalkia faecigallinarum</name>
    <dbReference type="NCBI Taxonomy" id="2838509"/>
    <lineage>
        <taxon>Bacteria</taxon>
        <taxon>Bacillati</taxon>
        <taxon>Bacillota</taxon>
        <taxon>Clostridia</taxon>
        <taxon>Christensenellales</taxon>
        <taxon>Christensenellaceae</taxon>
        <taxon>Candidatus Borkfalkia</taxon>
    </lineage>
</organism>